<accession>A0A5J6MDI9</accession>
<name>A0A5J6MDI9_9PROT</name>
<keyword evidence="9" id="KW-1185">Reference proteome</keyword>
<dbReference type="PRINTS" id="PR00118">
    <property type="entry name" value="BLACTAMASEA"/>
</dbReference>
<evidence type="ECO:0000256" key="6">
    <source>
        <dbReference type="RuleBase" id="RU361140"/>
    </source>
</evidence>
<evidence type="ECO:0000313" key="9">
    <source>
        <dbReference type="Proteomes" id="UP000326202"/>
    </source>
</evidence>
<dbReference type="GO" id="GO:0046677">
    <property type="term" value="P:response to antibiotic"/>
    <property type="evidence" value="ECO:0007669"/>
    <property type="project" value="UniProtKB-UniRule"/>
</dbReference>
<evidence type="ECO:0000256" key="5">
    <source>
        <dbReference type="ARBA" id="ARBA00023251"/>
    </source>
</evidence>
<evidence type="ECO:0000256" key="2">
    <source>
        <dbReference type="ARBA" id="ARBA00009009"/>
    </source>
</evidence>
<feature type="domain" description="Beta-lactamase class A catalytic" evidence="7">
    <location>
        <begin position="55"/>
        <end position="272"/>
    </location>
</feature>
<organism evidence="8 9">
    <name type="scientific">Hypericibacter terrae</name>
    <dbReference type="NCBI Taxonomy" id="2602015"/>
    <lineage>
        <taxon>Bacteria</taxon>
        <taxon>Pseudomonadati</taxon>
        <taxon>Pseudomonadota</taxon>
        <taxon>Alphaproteobacteria</taxon>
        <taxon>Rhodospirillales</taxon>
        <taxon>Dongiaceae</taxon>
        <taxon>Hypericibacter</taxon>
    </lineage>
</organism>
<reference evidence="8 9" key="1">
    <citation type="submission" date="2019-08" db="EMBL/GenBank/DDBJ databases">
        <title>Hyperibacter terrae gen. nov., sp. nov. and Hyperibacter viscosus sp. nov., two new members in the family Rhodospirillaceae isolated from the rhizosphere of Hypericum perforatum.</title>
        <authorList>
            <person name="Noviana Z."/>
        </authorList>
    </citation>
    <scope>NUCLEOTIDE SEQUENCE [LARGE SCALE GENOMIC DNA]</scope>
    <source>
        <strain evidence="8 9">R5913</strain>
    </source>
</reference>
<dbReference type="AlphaFoldDB" id="A0A5J6MDI9"/>
<dbReference type="PANTHER" id="PTHR35333">
    <property type="entry name" value="BETA-LACTAMASE"/>
    <property type="match status" value="1"/>
</dbReference>
<dbReference type="NCBIfam" id="NF033103">
    <property type="entry name" value="bla_class_A"/>
    <property type="match status" value="1"/>
</dbReference>
<evidence type="ECO:0000313" key="8">
    <source>
        <dbReference type="EMBL" id="QEX15422.1"/>
    </source>
</evidence>
<dbReference type="Proteomes" id="UP000326202">
    <property type="component" value="Chromosome"/>
</dbReference>
<evidence type="ECO:0000256" key="3">
    <source>
        <dbReference type="ARBA" id="ARBA00012865"/>
    </source>
</evidence>
<dbReference type="InterPro" id="IPR012338">
    <property type="entry name" value="Beta-lactam/transpept-like"/>
</dbReference>
<dbReference type="RefSeq" id="WP_151175874.1">
    <property type="nucleotide sequence ID" value="NZ_CP042906.1"/>
</dbReference>
<dbReference type="GO" id="GO:0008800">
    <property type="term" value="F:beta-lactamase activity"/>
    <property type="evidence" value="ECO:0007669"/>
    <property type="project" value="UniProtKB-UniRule"/>
</dbReference>
<keyword evidence="4 6" id="KW-0378">Hydrolase</keyword>
<dbReference type="InterPro" id="IPR006311">
    <property type="entry name" value="TAT_signal"/>
</dbReference>
<dbReference type="InterPro" id="IPR045155">
    <property type="entry name" value="Beta-lactam_cat"/>
</dbReference>
<dbReference type="PANTHER" id="PTHR35333:SF3">
    <property type="entry name" value="BETA-LACTAMASE-TYPE TRANSPEPTIDASE FOLD CONTAINING PROTEIN"/>
    <property type="match status" value="1"/>
</dbReference>
<dbReference type="OrthoDB" id="9784149at2"/>
<evidence type="ECO:0000256" key="4">
    <source>
        <dbReference type="ARBA" id="ARBA00022801"/>
    </source>
</evidence>
<dbReference type="SUPFAM" id="SSF56601">
    <property type="entry name" value="beta-lactamase/transpeptidase-like"/>
    <property type="match status" value="1"/>
</dbReference>
<keyword evidence="5 6" id="KW-0046">Antibiotic resistance</keyword>
<dbReference type="Pfam" id="PF13354">
    <property type="entry name" value="Beta-lactamase2"/>
    <property type="match status" value="1"/>
</dbReference>
<dbReference type="EMBL" id="CP042906">
    <property type="protein sequence ID" value="QEX15422.1"/>
    <property type="molecule type" value="Genomic_DNA"/>
</dbReference>
<gene>
    <name evidence="8" type="ORF">FRZ44_07050</name>
</gene>
<evidence type="ECO:0000259" key="7">
    <source>
        <dbReference type="Pfam" id="PF13354"/>
    </source>
</evidence>
<dbReference type="PROSITE" id="PS00146">
    <property type="entry name" value="BETA_LACTAMASE_A"/>
    <property type="match status" value="1"/>
</dbReference>
<proteinExistence type="inferred from homology"/>
<dbReference type="KEGG" id="htq:FRZ44_07050"/>
<dbReference type="GO" id="GO:0030655">
    <property type="term" value="P:beta-lactam antibiotic catabolic process"/>
    <property type="evidence" value="ECO:0007669"/>
    <property type="project" value="InterPro"/>
</dbReference>
<dbReference type="Gene3D" id="3.40.710.10">
    <property type="entry name" value="DD-peptidase/beta-lactamase superfamily"/>
    <property type="match status" value="1"/>
</dbReference>
<comment type="similarity">
    <text evidence="2 6">Belongs to the class-A beta-lactamase family.</text>
</comment>
<evidence type="ECO:0000256" key="1">
    <source>
        <dbReference type="ARBA" id="ARBA00001526"/>
    </source>
</evidence>
<dbReference type="InterPro" id="IPR000871">
    <property type="entry name" value="Beta-lactam_class-A"/>
</dbReference>
<sequence length="300" mass="31638">MTQIESLRHTAITRRRLLAIATSTLVGGAILAARPAAAAEPDFKAIRARIGGSLGVHALDTQTGRRIGYDDSSLFAMASTFKLPLAAAVLLQVDRGQLDLDQAIPIHASDLVNYAPVTSTHLAQGSITVRELLAAIIEVSDNTAANLLLDLIGGPQGFTQFVRDLGDRVTRLDRFEPELNTNLSADLRDTTTARAMVDDMAGFLTGPVLSDASRTLLIGWLVSSRTGLARIRAGLPSDWKAGDKSGSGANGAINDVAIAWPPGRKPILIAIYLSGSSHTPDSLSAAHAEIATAIAREFMA</sequence>
<dbReference type="InterPro" id="IPR023650">
    <property type="entry name" value="Beta-lactam_class-A_AS"/>
</dbReference>
<protein>
    <recommendedName>
        <fullName evidence="3 6">Beta-lactamase</fullName>
        <ecNumber evidence="3 6">3.5.2.6</ecNumber>
    </recommendedName>
</protein>
<comment type="catalytic activity">
    <reaction evidence="1 6">
        <text>a beta-lactam + H2O = a substituted beta-amino acid</text>
        <dbReference type="Rhea" id="RHEA:20401"/>
        <dbReference type="ChEBI" id="CHEBI:15377"/>
        <dbReference type="ChEBI" id="CHEBI:35627"/>
        <dbReference type="ChEBI" id="CHEBI:140347"/>
        <dbReference type="EC" id="3.5.2.6"/>
    </reaction>
</comment>
<dbReference type="EC" id="3.5.2.6" evidence="3 6"/>
<dbReference type="PROSITE" id="PS51318">
    <property type="entry name" value="TAT"/>
    <property type="match status" value="1"/>
</dbReference>